<dbReference type="RefSeq" id="WP_345530067.1">
    <property type="nucleotide sequence ID" value="NZ_BAABKN010000037.1"/>
</dbReference>
<protein>
    <submittedName>
        <fullName evidence="9">EamA family transporter</fullName>
    </submittedName>
</protein>
<dbReference type="PANTHER" id="PTHR32322">
    <property type="entry name" value="INNER MEMBRANE TRANSPORTER"/>
    <property type="match status" value="1"/>
</dbReference>
<dbReference type="PANTHER" id="PTHR32322:SF18">
    <property type="entry name" value="S-ADENOSYLMETHIONINE_S-ADENOSYLHOMOCYSTEINE TRANSPORTER"/>
    <property type="match status" value="1"/>
</dbReference>
<feature type="transmembrane region" description="Helical" evidence="7">
    <location>
        <begin position="239"/>
        <end position="257"/>
    </location>
</feature>
<evidence type="ECO:0000313" key="9">
    <source>
        <dbReference type="EMBL" id="GAA4759533.1"/>
    </source>
</evidence>
<evidence type="ECO:0000256" key="1">
    <source>
        <dbReference type="ARBA" id="ARBA00004651"/>
    </source>
</evidence>
<gene>
    <name evidence="9" type="ORF">GCM10023350_52080</name>
</gene>
<evidence type="ECO:0000256" key="2">
    <source>
        <dbReference type="ARBA" id="ARBA00007362"/>
    </source>
</evidence>
<keyword evidence="10" id="KW-1185">Reference proteome</keyword>
<dbReference type="InterPro" id="IPR037185">
    <property type="entry name" value="EmrE-like"/>
</dbReference>
<evidence type="ECO:0000256" key="7">
    <source>
        <dbReference type="SAM" id="Phobius"/>
    </source>
</evidence>
<dbReference type="SUPFAM" id="SSF103481">
    <property type="entry name" value="Multidrug resistance efflux transporter EmrE"/>
    <property type="match status" value="2"/>
</dbReference>
<dbReference type="InterPro" id="IPR050638">
    <property type="entry name" value="AA-Vitamin_Transporters"/>
</dbReference>
<evidence type="ECO:0000313" key="10">
    <source>
        <dbReference type="Proteomes" id="UP001499882"/>
    </source>
</evidence>
<feature type="transmembrane region" description="Helical" evidence="7">
    <location>
        <begin position="170"/>
        <end position="187"/>
    </location>
</feature>
<evidence type="ECO:0000256" key="5">
    <source>
        <dbReference type="ARBA" id="ARBA00022989"/>
    </source>
</evidence>
<proteinExistence type="inferred from homology"/>
<dbReference type="Pfam" id="PF00892">
    <property type="entry name" value="EamA"/>
    <property type="match status" value="2"/>
</dbReference>
<keyword evidence="4 7" id="KW-0812">Transmembrane</keyword>
<feature type="transmembrane region" description="Helical" evidence="7">
    <location>
        <begin position="113"/>
        <end position="133"/>
    </location>
</feature>
<keyword evidence="6 7" id="KW-0472">Membrane</keyword>
<dbReference type="EMBL" id="BAABKN010000037">
    <property type="protein sequence ID" value="GAA4759533.1"/>
    <property type="molecule type" value="Genomic_DNA"/>
</dbReference>
<dbReference type="Proteomes" id="UP001499882">
    <property type="component" value="Unassembled WGS sequence"/>
</dbReference>
<evidence type="ECO:0000256" key="4">
    <source>
        <dbReference type="ARBA" id="ARBA00022692"/>
    </source>
</evidence>
<feature type="transmembrane region" description="Helical" evidence="7">
    <location>
        <begin position="21"/>
        <end position="42"/>
    </location>
</feature>
<comment type="subcellular location">
    <subcellularLocation>
        <location evidence="1">Cell membrane</location>
        <topology evidence="1">Multi-pass membrane protein</topology>
    </subcellularLocation>
</comment>
<feature type="domain" description="EamA" evidence="8">
    <location>
        <begin position="170"/>
        <end position="311"/>
    </location>
</feature>
<reference evidence="10" key="1">
    <citation type="journal article" date="2019" name="Int. J. Syst. Evol. Microbiol.">
        <title>The Global Catalogue of Microorganisms (GCM) 10K type strain sequencing project: providing services to taxonomists for standard genome sequencing and annotation.</title>
        <authorList>
            <consortium name="The Broad Institute Genomics Platform"/>
            <consortium name="The Broad Institute Genome Sequencing Center for Infectious Disease"/>
            <person name="Wu L."/>
            <person name="Ma J."/>
        </authorList>
    </citation>
    <scope>NUCLEOTIDE SEQUENCE [LARGE SCALE GENOMIC DNA]</scope>
    <source>
        <strain evidence="10">JCM 18532</strain>
    </source>
</reference>
<feature type="transmembrane region" description="Helical" evidence="7">
    <location>
        <begin position="54"/>
        <end position="75"/>
    </location>
</feature>
<feature type="transmembrane region" description="Helical" evidence="7">
    <location>
        <begin position="269"/>
        <end position="289"/>
    </location>
</feature>
<accession>A0ABP8ZLS5</accession>
<feature type="transmembrane region" description="Helical" evidence="7">
    <location>
        <begin position="87"/>
        <end position="107"/>
    </location>
</feature>
<comment type="similarity">
    <text evidence="2">Belongs to the EamA transporter family.</text>
</comment>
<sequence>MSKVDDDAPGLAGEVPHGSRLVGGLAFAVVSAATFGLSGPLARPLLEAGWSPGAIVLVRVSIAALVVLPFGVVALRRRWDVLRRNAGLVAVYGVLAVAGAQFCYFSAVAHMQVGPALLIEYTAPAAVVCWMWLRHGQRPGPLTLIGAGVAALGLVLVLDLVSGADLSPVGVAWALAAMVGAATYFVISADEDNGMPPMVLAAGGLVVGSLALGLAGLVGLLPMEAATSAVAYAGVDVDWWVPLVVLGIVTAAIPYTTGIAASRRLGSRLASFVALLEVVAGVLFAWLLLDELPRAIQLLGGILILAGVVGVKLGERTTAVDRSLELP</sequence>
<dbReference type="InterPro" id="IPR000620">
    <property type="entry name" value="EamA_dom"/>
</dbReference>
<keyword evidence="5 7" id="KW-1133">Transmembrane helix</keyword>
<feature type="transmembrane region" description="Helical" evidence="7">
    <location>
        <begin position="140"/>
        <end position="158"/>
    </location>
</feature>
<evidence type="ECO:0000256" key="6">
    <source>
        <dbReference type="ARBA" id="ARBA00023136"/>
    </source>
</evidence>
<evidence type="ECO:0000256" key="3">
    <source>
        <dbReference type="ARBA" id="ARBA00022475"/>
    </source>
</evidence>
<evidence type="ECO:0000259" key="8">
    <source>
        <dbReference type="Pfam" id="PF00892"/>
    </source>
</evidence>
<feature type="domain" description="EamA" evidence="8">
    <location>
        <begin position="24"/>
        <end position="158"/>
    </location>
</feature>
<organism evidence="9 10">
    <name type="scientific">Nocardioides endophyticus</name>
    <dbReference type="NCBI Taxonomy" id="1353775"/>
    <lineage>
        <taxon>Bacteria</taxon>
        <taxon>Bacillati</taxon>
        <taxon>Actinomycetota</taxon>
        <taxon>Actinomycetes</taxon>
        <taxon>Propionibacteriales</taxon>
        <taxon>Nocardioidaceae</taxon>
        <taxon>Nocardioides</taxon>
    </lineage>
</organism>
<comment type="caution">
    <text evidence="9">The sequence shown here is derived from an EMBL/GenBank/DDBJ whole genome shotgun (WGS) entry which is preliminary data.</text>
</comment>
<feature type="transmembrane region" description="Helical" evidence="7">
    <location>
        <begin position="199"/>
        <end position="219"/>
    </location>
</feature>
<name>A0ABP8ZLS5_9ACTN</name>
<feature type="transmembrane region" description="Helical" evidence="7">
    <location>
        <begin position="295"/>
        <end position="314"/>
    </location>
</feature>
<keyword evidence="3" id="KW-1003">Cell membrane</keyword>